<dbReference type="Gene3D" id="2.60.120.260">
    <property type="entry name" value="Galactose-binding domain-like"/>
    <property type="match status" value="1"/>
</dbReference>
<dbReference type="Gene3D" id="3.20.20.80">
    <property type="entry name" value="Glycosidases"/>
    <property type="match status" value="1"/>
</dbReference>
<keyword evidence="2" id="KW-0732">Signal</keyword>
<dbReference type="RefSeq" id="WP_200354467.1">
    <property type="nucleotide sequence ID" value="NZ_JAENIL010000007.1"/>
</dbReference>
<evidence type="ECO:0000256" key="1">
    <source>
        <dbReference type="ARBA" id="ARBA00022801"/>
    </source>
</evidence>
<evidence type="ECO:0000313" key="4">
    <source>
        <dbReference type="EMBL" id="MBK1876253.1"/>
    </source>
</evidence>
<dbReference type="AlphaFoldDB" id="A0A934RTP9"/>
<evidence type="ECO:0000256" key="2">
    <source>
        <dbReference type="SAM" id="SignalP"/>
    </source>
</evidence>
<keyword evidence="5" id="KW-1185">Reference proteome</keyword>
<dbReference type="SUPFAM" id="SSF51445">
    <property type="entry name" value="(Trans)glycosidases"/>
    <property type="match status" value="1"/>
</dbReference>
<reference evidence="4" key="1">
    <citation type="submission" date="2021-01" db="EMBL/GenBank/DDBJ databases">
        <title>Modified the classification status of verrucomicrobia.</title>
        <authorList>
            <person name="Feng X."/>
        </authorList>
    </citation>
    <scope>NUCLEOTIDE SEQUENCE</scope>
    <source>
        <strain evidence="4">KCTC 13126</strain>
    </source>
</reference>
<gene>
    <name evidence="4" type="ORF">JIN87_05200</name>
</gene>
<dbReference type="InterPro" id="IPR045053">
    <property type="entry name" value="MAN-like"/>
</dbReference>
<dbReference type="Pfam" id="PF02018">
    <property type="entry name" value="CBM_4_9"/>
    <property type="match status" value="1"/>
</dbReference>
<dbReference type="InterPro" id="IPR003305">
    <property type="entry name" value="CenC_carb-bd"/>
</dbReference>
<dbReference type="GO" id="GO:0004553">
    <property type="term" value="F:hydrolase activity, hydrolyzing O-glycosyl compounds"/>
    <property type="evidence" value="ECO:0007669"/>
    <property type="project" value="InterPro"/>
</dbReference>
<evidence type="ECO:0000259" key="3">
    <source>
        <dbReference type="Pfam" id="PF02018"/>
    </source>
</evidence>
<dbReference type="SUPFAM" id="SSF49785">
    <property type="entry name" value="Galactose-binding domain-like"/>
    <property type="match status" value="1"/>
</dbReference>
<organism evidence="4 5">
    <name type="scientific">Pelagicoccus mobilis</name>
    <dbReference type="NCBI Taxonomy" id="415221"/>
    <lineage>
        <taxon>Bacteria</taxon>
        <taxon>Pseudomonadati</taxon>
        <taxon>Verrucomicrobiota</taxon>
        <taxon>Opitutia</taxon>
        <taxon>Puniceicoccales</taxon>
        <taxon>Pelagicoccaceae</taxon>
        <taxon>Pelagicoccus</taxon>
    </lineage>
</organism>
<feature type="domain" description="CBM-cenC" evidence="3">
    <location>
        <begin position="280"/>
        <end position="406"/>
    </location>
</feature>
<dbReference type="InterPro" id="IPR008979">
    <property type="entry name" value="Galactose-bd-like_sf"/>
</dbReference>
<dbReference type="PROSITE" id="PS00018">
    <property type="entry name" value="EF_HAND_1"/>
    <property type="match status" value="1"/>
</dbReference>
<feature type="chain" id="PRO_5037910182" evidence="2">
    <location>
        <begin position="20"/>
        <end position="1011"/>
    </location>
</feature>
<feature type="signal peptide" evidence="2">
    <location>
        <begin position="1"/>
        <end position="19"/>
    </location>
</feature>
<dbReference type="InterPro" id="IPR018247">
    <property type="entry name" value="EF_Hand_1_Ca_BS"/>
</dbReference>
<evidence type="ECO:0000313" key="5">
    <source>
        <dbReference type="Proteomes" id="UP000617628"/>
    </source>
</evidence>
<keyword evidence="1" id="KW-0378">Hydrolase</keyword>
<dbReference type="InterPro" id="IPR017853">
    <property type="entry name" value="GH"/>
</dbReference>
<dbReference type="PANTHER" id="PTHR31451">
    <property type="match status" value="1"/>
</dbReference>
<name>A0A934RTP9_9BACT</name>
<comment type="caution">
    <text evidence="4">The sequence shown here is derived from an EMBL/GenBank/DDBJ whole genome shotgun (WGS) entry which is preliminary data.</text>
</comment>
<accession>A0A934RTP9</accession>
<protein>
    <submittedName>
        <fullName evidence="4">Carbohydrate binding domain-containing protein</fullName>
    </submittedName>
</protein>
<proteinExistence type="predicted"/>
<dbReference type="EMBL" id="JAENIL010000007">
    <property type="protein sequence ID" value="MBK1876253.1"/>
    <property type="molecule type" value="Genomic_DNA"/>
</dbReference>
<dbReference type="Proteomes" id="UP000617628">
    <property type="component" value="Unassembled WGS sequence"/>
</dbReference>
<sequence>MKSISTLLAICTLHSSLLAGELIPFILPWNDDTPGITDLSGMNHKPAGKHGYITIDDQAHFTVGGERIRFWGVNFVTNTPFIPNNEADGVAPRLAKFGFNIVRFHHMDNNWGGSSLIDYSQGNSRELHTDNLDRLDYLIAKLKENGIYTNINLINARDFKVADGLDPQIEANLEWKERHVIGFVDETFRDLEKEYARKLLTHTNPYTGLTYAEDPAIAVVEVNNENGIFHQYYGGSLEKWPQAYKDQLNTKWNSWLSNRYADTAELLDAWSGESEAFGPEILSNPTFENGTSDWNSEQHGDSAVTTTTGEYEGRQGVKIDVTTTSTTNWHGQLNQSGVSLTKDQLYTFSFWARADQTRNFSANIGLAYSPYSSVHSFGTFEATTEWQQFTFTFNGGTTDNNLRVNFSNYIGDAGAIYFSGISLKTGADLSASLPNGETLEAENIASNSNSGSYLPNRKTDWARFLIHLATEYWTDMRDYIRNDLGYGGMINGTTIMNSTPNIQGVYELVDTHAYWQHPIFPGNPWDPNNWTVNPISMVNTMDNTLSGLAKQRVEGYPHTVSEYQHSFPNPFASEGPLMAATYAALQDWDGIYFFEYGRGQNGWDQGYWDGYFNMANHPSAMANALAGAQIFRGNHVSAATGQLLMNFDPELEAEIVANQGRAWQVGDGRNLDIDNAHVFTQRVSLSIGDSPTGLDEQTAVPAGPVFTSDTNEISWDRTFTNKGVITVNTGKTRSMIGYIDGRDFDIGNVRIDPGDTQEDWATVTLTAMQGSFDQPHAAANILLVATGLTENTNMQWTDSTKSSVGTNWGESPSTTEAIPATITLPYPADRTQAWTLDETGQRDTELTVTASGDESIIEIGGTNKSLWYEIAVESGDPYLGWREQTWTDSAEFENEAISGKSADPDGDKILNFVEFLAGLDPKSKDKRSPIQQTITWIDQKPAFVYSFLTPIGFPHQQLGIASGSDLEDWSALALDASSISIATEPHNETHQKLIITHQPAVYPAFSRLTSD</sequence>